<dbReference type="FunFam" id="3.40.30.10:FF:000020">
    <property type="entry name" value="Peroxiredoxin"/>
    <property type="match status" value="1"/>
</dbReference>
<dbReference type="InterPro" id="IPR036249">
    <property type="entry name" value="Thioredoxin-like_sf"/>
</dbReference>
<dbReference type="GO" id="GO:0042744">
    <property type="term" value="P:hydrogen peroxide catabolic process"/>
    <property type="evidence" value="ECO:0007669"/>
    <property type="project" value="TreeGrafter"/>
</dbReference>
<evidence type="ECO:0000259" key="8">
    <source>
        <dbReference type="PROSITE" id="PS51352"/>
    </source>
</evidence>
<dbReference type="EMBL" id="JANCYU010000030">
    <property type="protein sequence ID" value="KAK4525395.1"/>
    <property type="molecule type" value="Genomic_DNA"/>
</dbReference>
<organism evidence="9 10">
    <name type="scientific">Galdieria yellowstonensis</name>
    <dbReference type="NCBI Taxonomy" id="3028027"/>
    <lineage>
        <taxon>Eukaryota</taxon>
        <taxon>Rhodophyta</taxon>
        <taxon>Bangiophyceae</taxon>
        <taxon>Galdieriales</taxon>
        <taxon>Galdieriaceae</taxon>
        <taxon>Galdieria</taxon>
    </lineage>
</organism>
<evidence type="ECO:0000256" key="4">
    <source>
        <dbReference type="ARBA" id="ARBA00023002"/>
    </source>
</evidence>
<protein>
    <recommendedName>
        <fullName evidence="8">Thioredoxin domain-containing protein</fullName>
    </recommendedName>
</protein>
<keyword evidence="4 7" id="KW-0560">Oxidoreductase</keyword>
<feature type="active site" description="Cysteine sulfenic acid (-SOH) intermediate" evidence="6">
    <location>
        <position position="112"/>
    </location>
</feature>
<dbReference type="InterPro" id="IPR037944">
    <property type="entry name" value="PRX5-like"/>
</dbReference>
<dbReference type="InterPro" id="IPR013740">
    <property type="entry name" value="Redoxin"/>
</dbReference>
<dbReference type="GO" id="GO:0008379">
    <property type="term" value="F:thioredoxin peroxidase activity"/>
    <property type="evidence" value="ECO:0007669"/>
    <property type="project" value="InterPro"/>
</dbReference>
<dbReference type="Pfam" id="PF08534">
    <property type="entry name" value="Redoxin"/>
    <property type="match status" value="1"/>
</dbReference>
<evidence type="ECO:0000256" key="3">
    <source>
        <dbReference type="ARBA" id="ARBA00022862"/>
    </source>
</evidence>
<accession>A0AAV9IDF2</accession>
<evidence type="ECO:0000256" key="5">
    <source>
        <dbReference type="ARBA" id="ARBA00023284"/>
    </source>
</evidence>
<feature type="domain" description="Thioredoxin" evidence="8">
    <location>
        <begin position="65"/>
        <end position="224"/>
    </location>
</feature>
<keyword evidence="10" id="KW-1185">Reference proteome</keyword>
<dbReference type="GO" id="GO:0034599">
    <property type="term" value="P:cellular response to oxidative stress"/>
    <property type="evidence" value="ECO:0007669"/>
    <property type="project" value="InterPro"/>
</dbReference>
<gene>
    <name evidence="9" type="ORF">GAYE_SCF12G3303</name>
</gene>
<comment type="similarity">
    <text evidence="1 7">Belongs to the peroxiredoxin family. Prx5 subfamily.</text>
</comment>
<dbReference type="PANTHER" id="PTHR10430:SF16">
    <property type="entry name" value="PEROXIREDOXIN-5, MITOCHONDRIAL"/>
    <property type="match status" value="1"/>
</dbReference>
<dbReference type="PROSITE" id="PS51352">
    <property type="entry name" value="THIOREDOXIN_2"/>
    <property type="match status" value="1"/>
</dbReference>
<comment type="function">
    <text evidence="7">Thiol-specific peroxidase that catalyzes the reduction of hydrogen peroxide and organic hydroperoxides to water and alcohols, respectively. Plays a role in cell protection against oxidative stress by detoxifying peroxides.</text>
</comment>
<dbReference type="GO" id="GO:0045454">
    <property type="term" value="P:cell redox homeostasis"/>
    <property type="evidence" value="ECO:0007669"/>
    <property type="project" value="TreeGrafter"/>
</dbReference>
<dbReference type="AlphaFoldDB" id="A0AAV9IDF2"/>
<comment type="caution">
    <text evidence="9">The sequence shown here is derived from an EMBL/GenBank/DDBJ whole genome shotgun (WGS) entry which is preliminary data.</text>
</comment>
<evidence type="ECO:0000256" key="2">
    <source>
        <dbReference type="ARBA" id="ARBA00022559"/>
    </source>
</evidence>
<evidence type="ECO:0000313" key="10">
    <source>
        <dbReference type="Proteomes" id="UP001300502"/>
    </source>
</evidence>
<name>A0AAV9IDF2_9RHOD</name>
<dbReference type="SUPFAM" id="SSF52833">
    <property type="entry name" value="Thioredoxin-like"/>
    <property type="match status" value="1"/>
</dbReference>
<dbReference type="GO" id="GO:0005737">
    <property type="term" value="C:cytoplasm"/>
    <property type="evidence" value="ECO:0007669"/>
    <property type="project" value="TreeGrafter"/>
</dbReference>
<proteinExistence type="inferred from homology"/>
<dbReference type="InterPro" id="IPR013766">
    <property type="entry name" value="Thioredoxin_domain"/>
</dbReference>
<dbReference type="PANTHER" id="PTHR10430">
    <property type="entry name" value="PEROXIREDOXIN"/>
    <property type="match status" value="1"/>
</dbReference>
<keyword evidence="5 7" id="KW-0676">Redox-active center</keyword>
<keyword evidence="3 7" id="KW-0049">Antioxidant</keyword>
<sequence length="224" mass="24288">MTCGFVCGALHSWSFAVHNRQRKVSVCKSQTTTFLSGSKQVHLRANIFQKTSTPKGERGSLVMIISNGSRFPEDVTFTTLQDGQVKEMKASEIFNGKKVVIFGVPGAFTPSCSDKHLPGFAENLEKFKEKGIDTVVCLAANDPYVMNAWAKQKGVEGKILMLSDGNGAVLEELGLSVNTGNFGGKRARRFSAYVENGVVKNLNLESGTAFTEVSAAERVLSQLE</sequence>
<dbReference type="Gene3D" id="3.40.30.10">
    <property type="entry name" value="Glutaredoxin"/>
    <property type="match status" value="1"/>
</dbReference>
<dbReference type="Proteomes" id="UP001300502">
    <property type="component" value="Unassembled WGS sequence"/>
</dbReference>
<evidence type="ECO:0000256" key="1">
    <source>
        <dbReference type="ARBA" id="ARBA00010505"/>
    </source>
</evidence>
<keyword evidence="2 7" id="KW-0575">Peroxidase</keyword>
<evidence type="ECO:0000256" key="6">
    <source>
        <dbReference type="PIRSR" id="PIRSR637944-1"/>
    </source>
</evidence>
<dbReference type="CDD" id="cd03013">
    <property type="entry name" value="PRX5_like"/>
    <property type="match status" value="1"/>
</dbReference>
<evidence type="ECO:0000313" key="9">
    <source>
        <dbReference type="EMBL" id="KAK4525395.1"/>
    </source>
</evidence>
<reference evidence="9 10" key="1">
    <citation type="submission" date="2022-07" db="EMBL/GenBank/DDBJ databases">
        <title>Genome-wide signatures of adaptation to extreme environments.</title>
        <authorList>
            <person name="Cho C.H."/>
            <person name="Yoon H.S."/>
        </authorList>
    </citation>
    <scope>NUCLEOTIDE SEQUENCE [LARGE SCALE GENOMIC DNA]</scope>
    <source>
        <strain evidence="9 10">108.79 E11</strain>
    </source>
</reference>
<evidence type="ECO:0000256" key="7">
    <source>
        <dbReference type="RuleBase" id="RU366011"/>
    </source>
</evidence>